<dbReference type="EMBL" id="JANQDX010000016">
    <property type="protein sequence ID" value="KAL0909967.1"/>
    <property type="molecule type" value="Genomic_DNA"/>
</dbReference>
<evidence type="ECO:0000313" key="3">
    <source>
        <dbReference type="Proteomes" id="UP001552299"/>
    </source>
</evidence>
<reference evidence="2 3" key="1">
    <citation type="journal article" date="2024" name="Plant Biotechnol. J.">
        <title>Dendrobium thyrsiflorum genome and its molecular insights into genes involved in important horticultural traits.</title>
        <authorList>
            <person name="Chen B."/>
            <person name="Wang J.Y."/>
            <person name="Zheng P.J."/>
            <person name="Li K.L."/>
            <person name="Liang Y.M."/>
            <person name="Chen X.F."/>
            <person name="Zhang C."/>
            <person name="Zhao X."/>
            <person name="He X."/>
            <person name="Zhang G.Q."/>
            <person name="Liu Z.J."/>
            <person name="Xu Q."/>
        </authorList>
    </citation>
    <scope>NUCLEOTIDE SEQUENCE [LARGE SCALE GENOMIC DNA]</scope>
    <source>
        <strain evidence="2">GZMU011</strain>
    </source>
</reference>
<dbReference type="Proteomes" id="UP001552299">
    <property type="component" value="Unassembled WGS sequence"/>
</dbReference>
<evidence type="ECO:0000313" key="2">
    <source>
        <dbReference type="EMBL" id="KAL0909967.1"/>
    </source>
</evidence>
<comment type="caution">
    <text evidence="2">The sequence shown here is derived from an EMBL/GenBank/DDBJ whole genome shotgun (WGS) entry which is preliminary data.</text>
</comment>
<feature type="region of interest" description="Disordered" evidence="1">
    <location>
        <begin position="53"/>
        <end position="76"/>
    </location>
</feature>
<feature type="compositionally biased region" description="Basic and acidic residues" evidence="1">
    <location>
        <begin position="53"/>
        <end position="62"/>
    </location>
</feature>
<accession>A0ABD0UHZ9</accession>
<sequence>MTIKIKKYTAFNSAAQNTRSALVVQLMSRGINIATTLARNTNTRYHLYQDGELRDSKDDFPEKQGGGYTLQKFPGQPSSTVQKILDRLRVAGQQFNSVRRWGSRPRHSQFRISNFNYLPLLHIPKFGRSLPSSFFFGQPPCMGDPANDHSFVYNDQGKIDILRSPFFDINFEIDQFIEDYVEVSSSPWPPLSINNDLLSSGNLIPNPDQDDFPREFSSIIPLLIYSMMASSPSSLIQLNEKEDNVKTPPASINKNF</sequence>
<name>A0ABD0UHZ9_DENTH</name>
<dbReference type="AlphaFoldDB" id="A0ABD0UHZ9"/>
<protein>
    <submittedName>
        <fullName evidence="2">Uncharacterized protein</fullName>
    </submittedName>
</protein>
<proteinExistence type="predicted"/>
<evidence type="ECO:0000256" key="1">
    <source>
        <dbReference type="SAM" id="MobiDB-lite"/>
    </source>
</evidence>
<keyword evidence="3" id="KW-1185">Reference proteome</keyword>
<organism evidence="2 3">
    <name type="scientific">Dendrobium thyrsiflorum</name>
    <name type="common">Pinecone-like raceme dendrobium</name>
    <name type="synonym">Orchid</name>
    <dbReference type="NCBI Taxonomy" id="117978"/>
    <lineage>
        <taxon>Eukaryota</taxon>
        <taxon>Viridiplantae</taxon>
        <taxon>Streptophyta</taxon>
        <taxon>Embryophyta</taxon>
        <taxon>Tracheophyta</taxon>
        <taxon>Spermatophyta</taxon>
        <taxon>Magnoliopsida</taxon>
        <taxon>Liliopsida</taxon>
        <taxon>Asparagales</taxon>
        <taxon>Orchidaceae</taxon>
        <taxon>Epidendroideae</taxon>
        <taxon>Malaxideae</taxon>
        <taxon>Dendrobiinae</taxon>
        <taxon>Dendrobium</taxon>
    </lineage>
</organism>
<gene>
    <name evidence="2" type="ORF">M5K25_020886</name>
</gene>